<gene>
    <name evidence="2" type="ORF">L798_12177</name>
</gene>
<dbReference type="EMBL" id="KK852456">
    <property type="protein sequence ID" value="KDR23617.1"/>
    <property type="molecule type" value="Genomic_DNA"/>
</dbReference>
<feature type="transmembrane region" description="Helical" evidence="1">
    <location>
        <begin position="34"/>
        <end position="52"/>
    </location>
</feature>
<evidence type="ECO:0000256" key="1">
    <source>
        <dbReference type="SAM" id="Phobius"/>
    </source>
</evidence>
<sequence length="106" mass="12182">MCGYNYFVTLIYEESNCLFLELFKLTSDARNKQLSLIIFLIFLFLEAIVSVVEGVNKLKWLIAAVVLIGFLQAPGWWSRAVLSQEILSRAKPFEAEEGNNQQMIFE</sequence>
<evidence type="ECO:0000313" key="3">
    <source>
        <dbReference type="Proteomes" id="UP000027135"/>
    </source>
</evidence>
<keyword evidence="3" id="KW-1185">Reference proteome</keyword>
<name>A0A067RIM1_ZOONE</name>
<keyword evidence="1" id="KW-1133">Transmembrane helix</keyword>
<dbReference type="AlphaFoldDB" id="A0A067RIM1"/>
<organism evidence="2 3">
    <name type="scientific">Zootermopsis nevadensis</name>
    <name type="common">Dampwood termite</name>
    <dbReference type="NCBI Taxonomy" id="136037"/>
    <lineage>
        <taxon>Eukaryota</taxon>
        <taxon>Metazoa</taxon>
        <taxon>Ecdysozoa</taxon>
        <taxon>Arthropoda</taxon>
        <taxon>Hexapoda</taxon>
        <taxon>Insecta</taxon>
        <taxon>Pterygota</taxon>
        <taxon>Neoptera</taxon>
        <taxon>Polyneoptera</taxon>
        <taxon>Dictyoptera</taxon>
        <taxon>Blattodea</taxon>
        <taxon>Blattoidea</taxon>
        <taxon>Termitoidae</taxon>
        <taxon>Termopsidae</taxon>
        <taxon>Zootermopsis</taxon>
    </lineage>
</organism>
<dbReference type="Proteomes" id="UP000027135">
    <property type="component" value="Unassembled WGS sequence"/>
</dbReference>
<keyword evidence="1" id="KW-0472">Membrane</keyword>
<protein>
    <submittedName>
        <fullName evidence="2">Uncharacterized protein</fullName>
    </submittedName>
</protein>
<feature type="transmembrane region" description="Helical" evidence="1">
    <location>
        <begin position="58"/>
        <end position="77"/>
    </location>
</feature>
<accession>A0A067RIM1</accession>
<proteinExistence type="predicted"/>
<dbReference type="InParanoid" id="A0A067RIM1"/>
<evidence type="ECO:0000313" key="2">
    <source>
        <dbReference type="EMBL" id="KDR23617.1"/>
    </source>
</evidence>
<keyword evidence="1" id="KW-0812">Transmembrane</keyword>
<reference evidence="2 3" key="1">
    <citation type="journal article" date="2014" name="Nat. Commun.">
        <title>Molecular traces of alternative social organization in a termite genome.</title>
        <authorList>
            <person name="Terrapon N."/>
            <person name="Li C."/>
            <person name="Robertson H.M."/>
            <person name="Ji L."/>
            <person name="Meng X."/>
            <person name="Booth W."/>
            <person name="Chen Z."/>
            <person name="Childers C.P."/>
            <person name="Glastad K.M."/>
            <person name="Gokhale K."/>
            <person name="Gowin J."/>
            <person name="Gronenberg W."/>
            <person name="Hermansen R.A."/>
            <person name="Hu H."/>
            <person name="Hunt B.G."/>
            <person name="Huylmans A.K."/>
            <person name="Khalil S.M."/>
            <person name="Mitchell R.D."/>
            <person name="Munoz-Torres M.C."/>
            <person name="Mustard J.A."/>
            <person name="Pan H."/>
            <person name="Reese J.T."/>
            <person name="Scharf M.E."/>
            <person name="Sun F."/>
            <person name="Vogel H."/>
            <person name="Xiao J."/>
            <person name="Yang W."/>
            <person name="Yang Z."/>
            <person name="Yang Z."/>
            <person name="Zhou J."/>
            <person name="Zhu J."/>
            <person name="Brent C.S."/>
            <person name="Elsik C.G."/>
            <person name="Goodisman M.A."/>
            <person name="Liberles D.A."/>
            <person name="Roe R.M."/>
            <person name="Vargo E.L."/>
            <person name="Vilcinskas A."/>
            <person name="Wang J."/>
            <person name="Bornberg-Bauer E."/>
            <person name="Korb J."/>
            <person name="Zhang G."/>
            <person name="Liebig J."/>
        </authorList>
    </citation>
    <scope>NUCLEOTIDE SEQUENCE [LARGE SCALE GENOMIC DNA]</scope>
    <source>
        <tissue evidence="2">Whole organism</tissue>
    </source>
</reference>